<dbReference type="AlphaFoldDB" id="A0A895YHZ4"/>
<reference evidence="14" key="1">
    <citation type="submission" date="2021-02" db="EMBL/GenBank/DDBJ databases">
        <title>Natrosporangium hydrolyticum gen. nov., sp. nov, a haloalkaliphilic actinobacterium from a soda solonchak soil.</title>
        <authorList>
            <person name="Sorokin D.Y."/>
            <person name="Khijniak T.V."/>
            <person name="Zakharycheva A.P."/>
            <person name="Boueva O.V."/>
            <person name="Ariskina E.V."/>
            <person name="Hahnke R.L."/>
            <person name="Bunk B."/>
            <person name="Sproer C."/>
            <person name="Schumann P."/>
            <person name="Evtushenko L.I."/>
            <person name="Kublanov I.V."/>
        </authorList>
    </citation>
    <scope>NUCLEOTIDE SEQUENCE</scope>
    <source>
        <strain evidence="14">DSM 106523</strain>
    </source>
</reference>
<evidence type="ECO:0000256" key="8">
    <source>
        <dbReference type="ARBA" id="ARBA00022989"/>
    </source>
</evidence>
<dbReference type="InterPro" id="IPR036852">
    <property type="entry name" value="Peptidase_S8/S53_dom_sf"/>
</dbReference>
<dbReference type="InterPro" id="IPR015500">
    <property type="entry name" value="Peptidase_S8_subtilisin-rel"/>
</dbReference>
<sequence>MPGTQQPPVPDLTPAPTPTTHQPHEQLTTLGAADAWHFSTGADVVVAVLDSGVDADHPDLAGRVLPGLDLVDGSTDGRDDPVGHGTTVASLVAGAGEPAVGLAPDATILPVRVLDEDNRYQEATTIADGVVWAVDEGADVINLSLGGPRESSALALALAYAMANDVVVVACTGNLSGDETYEVWYPAREPGVLAVAGIEFVGEESVAAGWRASLTGPETVLAAPAVVTGAEAGGGHRRVQGTSFASALVAAAAALLRSAYPEMPAAEVVHRLVTTADDLGQPARNPDYGYGVVDPVAALTAPSFEVPVNPLDTKARYGVAGFGSAPTDPWQLAGDPSPVPDAAATAVAAAPPGGRTSEAPAWLLLSAVALAATALGLAAAAAAQRSRSPRRS</sequence>
<feature type="region of interest" description="Disordered" evidence="11">
    <location>
        <begin position="1"/>
        <end position="24"/>
    </location>
</feature>
<dbReference type="NCBIfam" id="TIGR03921">
    <property type="entry name" value="T7SS_mycosin"/>
    <property type="match status" value="1"/>
</dbReference>
<evidence type="ECO:0000256" key="12">
    <source>
        <dbReference type="SAM" id="Phobius"/>
    </source>
</evidence>
<dbReference type="InterPro" id="IPR023834">
    <property type="entry name" value="T7SS_pept_S8A_mycosin"/>
</dbReference>
<evidence type="ECO:0000256" key="9">
    <source>
        <dbReference type="ARBA" id="ARBA00023136"/>
    </source>
</evidence>
<evidence type="ECO:0000259" key="13">
    <source>
        <dbReference type="Pfam" id="PF00082"/>
    </source>
</evidence>
<protein>
    <submittedName>
        <fullName evidence="14">Type VII secretion-associated serine protease mycosin</fullName>
    </submittedName>
</protein>
<feature type="active site" description="Charge relay system" evidence="10">
    <location>
        <position position="50"/>
    </location>
</feature>
<keyword evidence="6 10" id="KW-0378">Hydrolase</keyword>
<dbReference type="InterPro" id="IPR000209">
    <property type="entry name" value="Peptidase_S8/S53_dom"/>
</dbReference>
<dbReference type="PANTHER" id="PTHR43806:SF11">
    <property type="entry name" value="CEREVISIN-RELATED"/>
    <property type="match status" value="1"/>
</dbReference>
<dbReference type="GO" id="GO:0006508">
    <property type="term" value="P:proteolysis"/>
    <property type="evidence" value="ECO:0007669"/>
    <property type="project" value="UniProtKB-KW"/>
</dbReference>
<evidence type="ECO:0000256" key="7">
    <source>
        <dbReference type="ARBA" id="ARBA00022825"/>
    </source>
</evidence>
<dbReference type="PANTHER" id="PTHR43806">
    <property type="entry name" value="PEPTIDASE S8"/>
    <property type="match status" value="1"/>
</dbReference>
<feature type="transmembrane region" description="Helical" evidence="12">
    <location>
        <begin position="361"/>
        <end position="383"/>
    </location>
</feature>
<evidence type="ECO:0000256" key="5">
    <source>
        <dbReference type="ARBA" id="ARBA00022692"/>
    </source>
</evidence>
<dbReference type="Pfam" id="PF00082">
    <property type="entry name" value="Peptidase_S8"/>
    <property type="match status" value="1"/>
</dbReference>
<feature type="active site" description="Charge relay system" evidence="10">
    <location>
        <position position="84"/>
    </location>
</feature>
<feature type="domain" description="Peptidase S8/S53" evidence="13">
    <location>
        <begin position="41"/>
        <end position="291"/>
    </location>
</feature>
<accession>A0A895YHZ4</accession>
<keyword evidence="3" id="KW-1003">Cell membrane</keyword>
<name>A0A895YHZ4_9ACTN</name>
<keyword evidence="7 10" id="KW-0720">Serine protease</keyword>
<keyword evidence="4 10" id="KW-0645">Protease</keyword>
<feature type="active site" description="Charge relay system" evidence="10">
    <location>
        <position position="243"/>
    </location>
</feature>
<gene>
    <name evidence="14" type="primary">mycP</name>
    <name evidence="14" type="ORF">JQS43_24175</name>
</gene>
<proteinExistence type="inferred from homology"/>
<dbReference type="PROSITE" id="PS00137">
    <property type="entry name" value="SUBTILASE_HIS"/>
    <property type="match status" value="1"/>
</dbReference>
<evidence type="ECO:0000256" key="4">
    <source>
        <dbReference type="ARBA" id="ARBA00022670"/>
    </source>
</evidence>
<dbReference type="Gene3D" id="3.40.50.200">
    <property type="entry name" value="Peptidase S8/S53 domain"/>
    <property type="match status" value="1"/>
</dbReference>
<comment type="subcellular location">
    <subcellularLocation>
        <location evidence="1">Cell membrane</location>
        <topology evidence="1">Single-pass membrane protein</topology>
    </subcellularLocation>
</comment>
<keyword evidence="9 12" id="KW-0472">Membrane</keyword>
<evidence type="ECO:0000256" key="10">
    <source>
        <dbReference type="PROSITE-ProRule" id="PRU01240"/>
    </source>
</evidence>
<evidence type="ECO:0000313" key="15">
    <source>
        <dbReference type="Proteomes" id="UP000662857"/>
    </source>
</evidence>
<evidence type="ECO:0000256" key="1">
    <source>
        <dbReference type="ARBA" id="ARBA00004162"/>
    </source>
</evidence>
<keyword evidence="15" id="KW-1185">Reference proteome</keyword>
<dbReference type="InterPro" id="IPR022398">
    <property type="entry name" value="Peptidase_S8_His-AS"/>
</dbReference>
<keyword evidence="5 12" id="KW-0812">Transmembrane</keyword>
<evidence type="ECO:0000313" key="14">
    <source>
        <dbReference type="EMBL" id="QSB17544.1"/>
    </source>
</evidence>
<evidence type="ECO:0000256" key="3">
    <source>
        <dbReference type="ARBA" id="ARBA00022475"/>
    </source>
</evidence>
<dbReference type="KEGG" id="nhy:JQS43_24175"/>
<dbReference type="PROSITE" id="PS51892">
    <property type="entry name" value="SUBTILASE"/>
    <property type="match status" value="1"/>
</dbReference>
<dbReference type="EMBL" id="CP070499">
    <property type="protein sequence ID" value="QSB17544.1"/>
    <property type="molecule type" value="Genomic_DNA"/>
</dbReference>
<evidence type="ECO:0000256" key="6">
    <source>
        <dbReference type="ARBA" id="ARBA00022801"/>
    </source>
</evidence>
<dbReference type="PRINTS" id="PR00723">
    <property type="entry name" value="SUBTILISIN"/>
</dbReference>
<feature type="compositionally biased region" description="Pro residues" evidence="11">
    <location>
        <begin position="1"/>
        <end position="17"/>
    </location>
</feature>
<dbReference type="SUPFAM" id="SSF52743">
    <property type="entry name" value="Subtilisin-like"/>
    <property type="match status" value="1"/>
</dbReference>
<comment type="similarity">
    <text evidence="2 10">Belongs to the peptidase S8 family.</text>
</comment>
<dbReference type="InterPro" id="IPR050131">
    <property type="entry name" value="Peptidase_S8_subtilisin-like"/>
</dbReference>
<evidence type="ECO:0000256" key="11">
    <source>
        <dbReference type="SAM" id="MobiDB-lite"/>
    </source>
</evidence>
<organism evidence="14 15">
    <name type="scientific">Natronosporangium hydrolyticum</name>
    <dbReference type="NCBI Taxonomy" id="2811111"/>
    <lineage>
        <taxon>Bacteria</taxon>
        <taxon>Bacillati</taxon>
        <taxon>Actinomycetota</taxon>
        <taxon>Actinomycetes</taxon>
        <taxon>Micromonosporales</taxon>
        <taxon>Micromonosporaceae</taxon>
        <taxon>Natronosporangium</taxon>
    </lineage>
</organism>
<dbReference type="PROSITE" id="PS00136">
    <property type="entry name" value="SUBTILASE_ASP"/>
    <property type="match status" value="1"/>
</dbReference>
<dbReference type="GO" id="GO:0005886">
    <property type="term" value="C:plasma membrane"/>
    <property type="evidence" value="ECO:0007669"/>
    <property type="project" value="UniProtKB-SubCell"/>
</dbReference>
<keyword evidence="8 12" id="KW-1133">Transmembrane helix</keyword>
<dbReference type="Proteomes" id="UP000662857">
    <property type="component" value="Chromosome"/>
</dbReference>
<evidence type="ECO:0000256" key="2">
    <source>
        <dbReference type="ARBA" id="ARBA00011073"/>
    </source>
</evidence>
<dbReference type="InterPro" id="IPR023827">
    <property type="entry name" value="Peptidase_S8_Asp-AS"/>
</dbReference>
<dbReference type="GO" id="GO:0004252">
    <property type="term" value="F:serine-type endopeptidase activity"/>
    <property type="evidence" value="ECO:0007669"/>
    <property type="project" value="UniProtKB-UniRule"/>
</dbReference>